<sequence length="24" mass="2837">MKSYSIFLTTREGIAMEADTYRRP</sequence>
<organism evidence="1">
    <name type="scientific">marine metagenome</name>
    <dbReference type="NCBI Taxonomy" id="408172"/>
    <lineage>
        <taxon>unclassified sequences</taxon>
        <taxon>metagenomes</taxon>
        <taxon>ecological metagenomes</taxon>
    </lineage>
</organism>
<proteinExistence type="predicted"/>
<dbReference type="EMBL" id="UINC01100299">
    <property type="protein sequence ID" value="SVC60248.1"/>
    <property type="molecule type" value="Genomic_DNA"/>
</dbReference>
<feature type="non-terminal residue" evidence="1">
    <location>
        <position position="24"/>
    </location>
</feature>
<gene>
    <name evidence="1" type="ORF">METZ01_LOCUS313102</name>
</gene>
<name>A0A382NID0_9ZZZZ</name>
<dbReference type="AlphaFoldDB" id="A0A382NID0"/>
<reference evidence="1" key="1">
    <citation type="submission" date="2018-05" db="EMBL/GenBank/DDBJ databases">
        <authorList>
            <person name="Lanie J.A."/>
            <person name="Ng W.-L."/>
            <person name="Kazmierczak K.M."/>
            <person name="Andrzejewski T.M."/>
            <person name="Davidsen T.M."/>
            <person name="Wayne K.J."/>
            <person name="Tettelin H."/>
            <person name="Glass J.I."/>
            <person name="Rusch D."/>
            <person name="Podicherti R."/>
            <person name="Tsui H.-C.T."/>
            <person name="Winkler M.E."/>
        </authorList>
    </citation>
    <scope>NUCLEOTIDE SEQUENCE</scope>
</reference>
<accession>A0A382NID0</accession>
<protein>
    <submittedName>
        <fullName evidence="1">Uncharacterized protein</fullName>
    </submittedName>
</protein>
<evidence type="ECO:0000313" key="1">
    <source>
        <dbReference type="EMBL" id="SVC60248.1"/>
    </source>
</evidence>